<accession>A0A699ZHJ6</accession>
<dbReference type="AlphaFoldDB" id="A0A699ZHJ6"/>
<dbReference type="PANTHER" id="PTHR45979">
    <property type="entry name" value="PAP/OAS1 SUBSTRATE-BINDING DOMAIN SUPERFAMILY"/>
    <property type="match status" value="1"/>
</dbReference>
<dbReference type="SUPFAM" id="SSF81301">
    <property type="entry name" value="Nucleotidyltransferase"/>
    <property type="match status" value="1"/>
</dbReference>
<organism evidence="2 3">
    <name type="scientific">Haematococcus lacustris</name>
    <name type="common">Green alga</name>
    <name type="synonym">Haematococcus pluvialis</name>
    <dbReference type="NCBI Taxonomy" id="44745"/>
    <lineage>
        <taxon>Eukaryota</taxon>
        <taxon>Viridiplantae</taxon>
        <taxon>Chlorophyta</taxon>
        <taxon>core chlorophytes</taxon>
        <taxon>Chlorophyceae</taxon>
        <taxon>CS clade</taxon>
        <taxon>Chlamydomonadales</taxon>
        <taxon>Haematococcaceae</taxon>
        <taxon>Haematococcus</taxon>
    </lineage>
</organism>
<comment type="caution">
    <text evidence="2">The sequence shown here is derived from an EMBL/GenBank/DDBJ whole genome shotgun (WGS) entry which is preliminary data.</text>
</comment>
<name>A0A699ZHJ6_HAELA</name>
<dbReference type="InterPro" id="IPR058920">
    <property type="entry name" value="PAP-OAS1-bd-rel"/>
</dbReference>
<proteinExistence type="predicted"/>
<evidence type="ECO:0000259" key="1">
    <source>
        <dbReference type="Pfam" id="PF26180"/>
    </source>
</evidence>
<reference evidence="2 3" key="1">
    <citation type="submission" date="2020-02" db="EMBL/GenBank/DDBJ databases">
        <title>Draft genome sequence of Haematococcus lacustris strain NIES-144.</title>
        <authorList>
            <person name="Morimoto D."/>
            <person name="Nakagawa S."/>
            <person name="Yoshida T."/>
            <person name="Sawayama S."/>
        </authorList>
    </citation>
    <scope>NUCLEOTIDE SEQUENCE [LARGE SCALE GENOMIC DNA]</scope>
    <source>
        <strain evidence="2 3">NIES-144</strain>
    </source>
</reference>
<dbReference type="InterPro" id="IPR043519">
    <property type="entry name" value="NT_sf"/>
</dbReference>
<dbReference type="EMBL" id="BLLF01000807">
    <property type="protein sequence ID" value="GFH15112.1"/>
    <property type="molecule type" value="Genomic_DNA"/>
</dbReference>
<dbReference type="Proteomes" id="UP000485058">
    <property type="component" value="Unassembled WGS sequence"/>
</dbReference>
<dbReference type="Pfam" id="PF26180">
    <property type="entry name" value="PAP-OAS1"/>
    <property type="match status" value="1"/>
</dbReference>
<feature type="non-terminal residue" evidence="2">
    <location>
        <position position="1"/>
    </location>
</feature>
<dbReference type="Gene3D" id="3.30.460.10">
    <property type="entry name" value="Beta Polymerase, domain 2"/>
    <property type="match status" value="1"/>
</dbReference>
<evidence type="ECO:0000313" key="2">
    <source>
        <dbReference type="EMBL" id="GFH15112.1"/>
    </source>
</evidence>
<dbReference type="InterPro" id="IPR058921">
    <property type="entry name" value="PAP/OAS1-rel"/>
</dbReference>
<gene>
    <name evidence="2" type="ORF">HaLaN_11279</name>
</gene>
<keyword evidence="3" id="KW-1185">Reference proteome</keyword>
<feature type="domain" description="PAP/OAS1 substrate-binding-related" evidence="1">
    <location>
        <begin position="102"/>
        <end position="154"/>
    </location>
</feature>
<protein>
    <submittedName>
        <fullName evidence="2">NTP_transf_2 domain-containing protein</fullName>
    </submittedName>
</protein>
<evidence type="ECO:0000313" key="3">
    <source>
        <dbReference type="Proteomes" id="UP000485058"/>
    </source>
</evidence>
<sequence length="154" mass="17459">FGSVPLKTYLPDGDIDLSIFCPHIDSTTIKDNWAQRLHAKLEEEQRSPRAPFKICDVQVIHAEVKLLKLLVDNIVVDISYSQLGGLCALTFLEAIDLLAVPNHVFKRSIILVKAWCYYESRLLGAHHGLLSTYGLEALVLYIFNLYHRRISSPL</sequence>
<feature type="non-terminal residue" evidence="2">
    <location>
        <position position="154"/>
    </location>
</feature>
<dbReference type="PANTHER" id="PTHR45979:SF30">
    <property type="entry name" value="NUCLEOTIDYLTRANSFERASE"/>
    <property type="match status" value="1"/>
</dbReference>